<evidence type="ECO:0000313" key="3">
    <source>
        <dbReference type="Proteomes" id="UP000446866"/>
    </source>
</evidence>
<keyword evidence="3" id="KW-1185">Reference proteome</keyword>
<protein>
    <submittedName>
        <fullName evidence="2">Uncharacterized protein</fullName>
    </submittedName>
</protein>
<dbReference type="Proteomes" id="UP000446866">
    <property type="component" value="Unassembled WGS sequence"/>
</dbReference>
<sequence>MRNHSKLACGALTVNLISGILGLCYLIVLGVNQSETTAFPLLGILAAVMAVSTLVMILALPKKK</sequence>
<feature type="transmembrane region" description="Helical" evidence="1">
    <location>
        <begin position="37"/>
        <end position="60"/>
    </location>
</feature>
<comment type="caution">
    <text evidence="2">The sequence shown here is derived from an EMBL/GenBank/DDBJ whole genome shotgun (WGS) entry which is preliminary data.</text>
</comment>
<dbReference type="EMBL" id="QXWK01000032">
    <property type="protein sequence ID" value="NBH62714.1"/>
    <property type="molecule type" value="Genomic_DNA"/>
</dbReference>
<reference evidence="2 3" key="1">
    <citation type="submission" date="2018-08" db="EMBL/GenBank/DDBJ databases">
        <title>Murine metabolic-syndrome-specific gut microbial biobank.</title>
        <authorList>
            <person name="Liu C."/>
        </authorList>
    </citation>
    <scope>NUCLEOTIDE SEQUENCE [LARGE SCALE GENOMIC DNA]</scope>
    <source>
        <strain evidence="2 3">28</strain>
    </source>
</reference>
<dbReference type="AlphaFoldDB" id="A0A845QMS7"/>
<dbReference type="RefSeq" id="WP_160203001.1">
    <property type="nucleotide sequence ID" value="NZ_QXWK01000032.1"/>
</dbReference>
<evidence type="ECO:0000256" key="1">
    <source>
        <dbReference type="SAM" id="Phobius"/>
    </source>
</evidence>
<proteinExistence type="predicted"/>
<accession>A0A845QMS7</accession>
<gene>
    <name evidence="2" type="ORF">D0435_13750</name>
</gene>
<evidence type="ECO:0000313" key="2">
    <source>
        <dbReference type="EMBL" id="NBH62714.1"/>
    </source>
</evidence>
<keyword evidence="1" id="KW-1133">Transmembrane helix</keyword>
<keyword evidence="1" id="KW-0812">Transmembrane</keyword>
<organism evidence="2 3">
    <name type="scientific">Anaerotruncus colihominis</name>
    <dbReference type="NCBI Taxonomy" id="169435"/>
    <lineage>
        <taxon>Bacteria</taxon>
        <taxon>Bacillati</taxon>
        <taxon>Bacillota</taxon>
        <taxon>Clostridia</taxon>
        <taxon>Eubacteriales</taxon>
        <taxon>Oscillospiraceae</taxon>
        <taxon>Anaerotruncus</taxon>
    </lineage>
</organism>
<feature type="transmembrane region" description="Helical" evidence="1">
    <location>
        <begin position="7"/>
        <end position="31"/>
    </location>
</feature>
<keyword evidence="1" id="KW-0472">Membrane</keyword>
<name>A0A845QMS7_9FIRM</name>